<name>A0A2S9JHH2_9HYPH</name>
<dbReference type="Pfam" id="PF02633">
    <property type="entry name" value="Creatininase"/>
    <property type="match status" value="1"/>
</dbReference>
<dbReference type="PANTHER" id="PTHR35005">
    <property type="entry name" value="3-DEHYDRO-SCYLLO-INOSOSE HYDROLASE"/>
    <property type="match status" value="1"/>
</dbReference>
<evidence type="ECO:0000256" key="1">
    <source>
        <dbReference type="ARBA" id="ARBA00001947"/>
    </source>
</evidence>
<keyword evidence="3" id="KW-0378">Hydrolase</keyword>
<comment type="similarity">
    <text evidence="5">Belongs to the creatininase superfamily.</text>
</comment>
<dbReference type="Proteomes" id="UP000238563">
    <property type="component" value="Unassembled WGS sequence"/>
</dbReference>
<evidence type="ECO:0000256" key="5">
    <source>
        <dbReference type="ARBA" id="ARBA00024029"/>
    </source>
</evidence>
<dbReference type="RefSeq" id="WP_105734914.1">
    <property type="nucleotide sequence ID" value="NZ_PVBT01000004.1"/>
</dbReference>
<evidence type="ECO:0000256" key="2">
    <source>
        <dbReference type="ARBA" id="ARBA00022723"/>
    </source>
</evidence>
<dbReference type="GO" id="GO:0016811">
    <property type="term" value="F:hydrolase activity, acting on carbon-nitrogen (but not peptide) bonds, in linear amides"/>
    <property type="evidence" value="ECO:0007669"/>
    <property type="project" value="TreeGrafter"/>
</dbReference>
<sequence length="235" mass="26155">MRISAMSWSQVEERVRRDDRCILPIGSVEQHARLSLATDMILAEKVSVDAAEPLGVPVFPVVPYGLASSFADFPGTVSLSLRTYVGVIEDVLDSLYHGGFRRILIVNGHGGNTPAGTVVSEWLNRNRDASVKMHDWWRAPKTMGKVLEIDKRASHASWMENFPWTRLPGVAQPDHAQERVDFGALARVGAGGKRQQLSQGEGNYHGLFERPDADMLAVWDVAVKETREELENGWH</sequence>
<protein>
    <submittedName>
        <fullName evidence="6">Creatininase</fullName>
    </submittedName>
</protein>
<dbReference type="AlphaFoldDB" id="A0A2S9JHH2"/>
<dbReference type="InterPro" id="IPR024087">
    <property type="entry name" value="Creatininase-like_sf"/>
</dbReference>
<evidence type="ECO:0000256" key="3">
    <source>
        <dbReference type="ARBA" id="ARBA00022801"/>
    </source>
</evidence>
<comment type="caution">
    <text evidence="6">The sequence shown here is derived from an EMBL/GenBank/DDBJ whole genome shotgun (WGS) entry which is preliminary data.</text>
</comment>
<dbReference type="SUPFAM" id="SSF102215">
    <property type="entry name" value="Creatininase"/>
    <property type="match status" value="1"/>
</dbReference>
<comment type="cofactor">
    <cofactor evidence="1">
        <name>Zn(2+)</name>
        <dbReference type="ChEBI" id="CHEBI:29105"/>
    </cofactor>
</comment>
<keyword evidence="4" id="KW-0862">Zinc</keyword>
<dbReference type="InterPro" id="IPR003785">
    <property type="entry name" value="Creatininase/forma_Hydrolase"/>
</dbReference>
<dbReference type="PANTHER" id="PTHR35005:SF1">
    <property type="entry name" value="2-AMINO-5-FORMYLAMINO-6-RIBOSYLAMINOPYRIMIDIN-4(3H)-ONE 5'-MONOPHOSPHATE DEFORMYLASE"/>
    <property type="match status" value="1"/>
</dbReference>
<reference evidence="6 7" key="1">
    <citation type="submission" date="2018-02" db="EMBL/GenBank/DDBJ databases">
        <title>The draft genome of Phyllobacterium myrsinacearum DSM5892.</title>
        <authorList>
            <person name="Li L."/>
            <person name="Liu L."/>
            <person name="Zhang X."/>
            <person name="Wang T."/>
        </authorList>
    </citation>
    <scope>NUCLEOTIDE SEQUENCE [LARGE SCALE GENOMIC DNA]</scope>
    <source>
        <strain evidence="6 7">DSM 5892</strain>
    </source>
</reference>
<dbReference type="OrthoDB" id="9801445at2"/>
<evidence type="ECO:0000256" key="4">
    <source>
        <dbReference type="ARBA" id="ARBA00022833"/>
    </source>
</evidence>
<keyword evidence="7" id="KW-1185">Reference proteome</keyword>
<dbReference type="GO" id="GO:0046872">
    <property type="term" value="F:metal ion binding"/>
    <property type="evidence" value="ECO:0007669"/>
    <property type="project" value="UniProtKB-KW"/>
</dbReference>
<dbReference type="Gene3D" id="3.40.50.10310">
    <property type="entry name" value="Creatininase"/>
    <property type="match status" value="1"/>
</dbReference>
<dbReference type="EMBL" id="PVBT01000004">
    <property type="protein sequence ID" value="PRD52404.1"/>
    <property type="molecule type" value="Genomic_DNA"/>
</dbReference>
<evidence type="ECO:0000313" key="6">
    <source>
        <dbReference type="EMBL" id="PRD52404.1"/>
    </source>
</evidence>
<proteinExistence type="inferred from homology"/>
<keyword evidence="2" id="KW-0479">Metal-binding</keyword>
<gene>
    <name evidence="6" type="ORF">C5750_16085</name>
</gene>
<dbReference type="GO" id="GO:0009231">
    <property type="term" value="P:riboflavin biosynthetic process"/>
    <property type="evidence" value="ECO:0007669"/>
    <property type="project" value="TreeGrafter"/>
</dbReference>
<organism evidence="6 7">
    <name type="scientific">Phyllobacterium myrsinacearum</name>
    <dbReference type="NCBI Taxonomy" id="28101"/>
    <lineage>
        <taxon>Bacteria</taxon>
        <taxon>Pseudomonadati</taxon>
        <taxon>Pseudomonadota</taxon>
        <taxon>Alphaproteobacteria</taxon>
        <taxon>Hyphomicrobiales</taxon>
        <taxon>Phyllobacteriaceae</taxon>
        <taxon>Phyllobacterium</taxon>
    </lineage>
</organism>
<accession>A0A2S9JHH2</accession>
<evidence type="ECO:0000313" key="7">
    <source>
        <dbReference type="Proteomes" id="UP000238563"/>
    </source>
</evidence>